<evidence type="ECO:0000313" key="2">
    <source>
        <dbReference type="Proteomes" id="UP001151081"/>
    </source>
</evidence>
<dbReference type="RefSeq" id="WP_272426538.1">
    <property type="nucleotide sequence ID" value="NZ_JAGTJJ010000045.1"/>
</dbReference>
<keyword evidence="2" id="KW-1185">Reference proteome</keyword>
<proteinExistence type="predicted"/>
<accession>A0A9X4AY94</accession>
<evidence type="ECO:0000313" key="1">
    <source>
        <dbReference type="EMBL" id="MDC3986947.1"/>
    </source>
</evidence>
<dbReference type="EMBL" id="JAGTJJ010000045">
    <property type="protein sequence ID" value="MDC3986947.1"/>
    <property type="molecule type" value="Genomic_DNA"/>
</dbReference>
<reference evidence="1 2" key="1">
    <citation type="submission" date="2021-04" db="EMBL/GenBank/DDBJ databases">
        <title>Genome analysis of Polyangium sp.</title>
        <authorList>
            <person name="Li Y."/>
            <person name="Wang J."/>
        </authorList>
    </citation>
    <scope>NUCLEOTIDE SEQUENCE [LARGE SCALE GENOMIC DNA]</scope>
    <source>
        <strain evidence="1 2">SDU14</strain>
    </source>
</reference>
<dbReference type="Proteomes" id="UP001151081">
    <property type="component" value="Unassembled WGS sequence"/>
</dbReference>
<organism evidence="1 2">
    <name type="scientific">Polyangium jinanense</name>
    <dbReference type="NCBI Taxonomy" id="2829994"/>
    <lineage>
        <taxon>Bacteria</taxon>
        <taxon>Pseudomonadati</taxon>
        <taxon>Myxococcota</taxon>
        <taxon>Polyangia</taxon>
        <taxon>Polyangiales</taxon>
        <taxon>Polyangiaceae</taxon>
        <taxon>Polyangium</taxon>
    </lineage>
</organism>
<name>A0A9X4AY94_9BACT</name>
<comment type="caution">
    <text evidence="1">The sequence shown here is derived from an EMBL/GenBank/DDBJ whole genome shotgun (WGS) entry which is preliminary data.</text>
</comment>
<gene>
    <name evidence="1" type="ORF">KEG57_41135</name>
</gene>
<sequence length="76" mass="8432">MKPGRLLAGLVRALLLREFDNGSAVWIMHSNGTQDCRAAADRDDMRFRADSAAGATHNDSLIFIKWVDDDVACEPR</sequence>
<dbReference type="AlphaFoldDB" id="A0A9X4AY94"/>
<protein>
    <submittedName>
        <fullName evidence="1">Uncharacterized protein</fullName>
    </submittedName>
</protein>